<comment type="caution">
    <text evidence="2">The sequence shown here is derived from an EMBL/GenBank/DDBJ whole genome shotgun (WGS) entry which is preliminary data.</text>
</comment>
<feature type="compositionally biased region" description="Low complexity" evidence="1">
    <location>
        <begin position="160"/>
        <end position="171"/>
    </location>
</feature>
<feature type="compositionally biased region" description="Gly residues" evidence="1">
    <location>
        <begin position="172"/>
        <end position="196"/>
    </location>
</feature>
<evidence type="ECO:0000256" key="1">
    <source>
        <dbReference type="SAM" id="MobiDB-lite"/>
    </source>
</evidence>
<evidence type="ECO:0000313" key="2">
    <source>
        <dbReference type="EMBL" id="OHV42250.1"/>
    </source>
</evidence>
<evidence type="ECO:0008006" key="4">
    <source>
        <dbReference type="Google" id="ProtNLM"/>
    </source>
</evidence>
<dbReference type="Proteomes" id="UP000179769">
    <property type="component" value="Unassembled WGS sequence"/>
</dbReference>
<gene>
    <name evidence="2" type="ORF">BBK14_11595</name>
</gene>
<protein>
    <recommendedName>
        <fullName evidence="4">Secreted protein</fullName>
    </recommendedName>
</protein>
<feature type="region of interest" description="Disordered" evidence="1">
    <location>
        <begin position="33"/>
        <end position="61"/>
    </location>
</feature>
<dbReference type="OrthoDB" id="128043at2"/>
<proteinExistence type="predicted"/>
<accession>A0A1S1R7U5</accession>
<reference evidence="3" key="1">
    <citation type="submission" date="2016-07" db="EMBL/GenBank/DDBJ databases">
        <title>Frankia sp. NRRL B-16219 Genome sequencing.</title>
        <authorList>
            <person name="Ghodhbane-Gtari F."/>
            <person name="Swanson E."/>
            <person name="Gueddou A."/>
            <person name="Louati M."/>
            <person name="Nouioui I."/>
            <person name="Hezbri K."/>
            <person name="Abebe-Akele F."/>
            <person name="Simpson S."/>
            <person name="Morris K."/>
            <person name="Thomas K."/>
            <person name="Gtari M."/>
            <person name="Tisa L.S."/>
        </authorList>
    </citation>
    <scope>NUCLEOTIDE SEQUENCE [LARGE SCALE GENOMIC DNA]</scope>
    <source>
        <strain evidence="3">NRRL B-16219</strain>
    </source>
</reference>
<keyword evidence="3" id="KW-1185">Reference proteome</keyword>
<sequence length="423" mass="41944">MNALTRIGGFGLALAVLFGVSYVVGTTIGPSEESNGAAETGAHGHEASAVPGGAPGVTSGDPTAAGLAISAGGYTLAPDTLTWPAGRSQPYTFRVLGPDGRPLTAFTRVHDADLHLIVVRRDLTGYQHLHPTRDAAGTWSVPLRLSAPGVYRVFADFAPTSTPGGTDSGTDSGTGTGGGTGTGADSGTGTGTGGTAAGRVADGASVPGVPVAPVAPVTPGTFEISGMSEISGNSEIFGTSGSSPAASTITLGTDLTVGGDLRPATLPAPSRTATVAGGYTVTLDGRASPDGMSDLVFSVTRAGRPVTDLEPYLGSLGHLVVIRQGDLAYLHVHPGENGGSTGGAVATPGGLDGGMSDPTASPGSGDPALSFMTEFPSAGAYRLFLDFKHAGQVRTAEFTMTVPVDGAAPTPTPTRTPTSAHTH</sequence>
<feature type="region of interest" description="Disordered" evidence="1">
    <location>
        <begin position="337"/>
        <end position="368"/>
    </location>
</feature>
<feature type="region of interest" description="Disordered" evidence="1">
    <location>
        <begin position="404"/>
        <end position="423"/>
    </location>
</feature>
<feature type="region of interest" description="Disordered" evidence="1">
    <location>
        <begin position="160"/>
        <end position="199"/>
    </location>
</feature>
<dbReference type="RefSeq" id="WP_071060269.1">
    <property type="nucleotide sequence ID" value="NZ_MAXA01000047.1"/>
</dbReference>
<dbReference type="AlphaFoldDB" id="A0A1S1R7U5"/>
<dbReference type="EMBL" id="MAXA01000047">
    <property type="protein sequence ID" value="OHV42250.1"/>
    <property type="molecule type" value="Genomic_DNA"/>
</dbReference>
<name>A0A1S1R7U5_9ACTN</name>
<feature type="compositionally biased region" description="Low complexity" evidence="1">
    <location>
        <begin position="413"/>
        <end position="423"/>
    </location>
</feature>
<organism evidence="2 3">
    <name type="scientific">Parafrankia soli</name>
    <dbReference type="NCBI Taxonomy" id="2599596"/>
    <lineage>
        <taxon>Bacteria</taxon>
        <taxon>Bacillati</taxon>
        <taxon>Actinomycetota</taxon>
        <taxon>Actinomycetes</taxon>
        <taxon>Frankiales</taxon>
        <taxon>Frankiaceae</taxon>
        <taxon>Parafrankia</taxon>
    </lineage>
</organism>
<evidence type="ECO:0000313" key="3">
    <source>
        <dbReference type="Proteomes" id="UP000179769"/>
    </source>
</evidence>